<keyword evidence="3" id="KW-0677">Repeat</keyword>
<comment type="subcellular location">
    <subcellularLocation>
        <location evidence="1">Endomembrane system</location>
    </subcellularLocation>
</comment>
<accession>A0A1R1PMN2</accession>
<dbReference type="InterPro" id="IPR011989">
    <property type="entry name" value="ARM-like"/>
</dbReference>
<proteinExistence type="inferred from homology"/>
<comment type="similarity">
    <text evidence="2">Belongs to the VAC14 family.</text>
</comment>
<evidence type="ECO:0000256" key="1">
    <source>
        <dbReference type="ARBA" id="ARBA00004308"/>
    </source>
</evidence>
<dbReference type="GO" id="GO:0070772">
    <property type="term" value="C:PAS complex"/>
    <property type="evidence" value="ECO:0007669"/>
    <property type="project" value="InterPro"/>
</dbReference>
<comment type="caution">
    <text evidence="7">The sequence shown here is derived from an EMBL/GenBank/DDBJ whole genome shotgun (WGS) entry which is preliminary data.</text>
</comment>
<feature type="region of interest" description="Disordered" evidence="5">
    <location>
        <begin position="235"/>
        <end position="265"/>
    </location>
</feature>
<evidence type="ECO:0000256" key="2">
    <source>
        <dbReference type="ARBA" id="ARBA00010225"/>
    </source>
</evidence>
<feature type="region of interest" description="Disordered" evidence="5">
    <location>
        <begin position="77"/>
        <end position="96"/>
    </location>
</feature>
<evidence type="ECO:0000313" key="8">
    <source>
        <dbReference type="Proteomes" id="UP000188320"/>
    </source>
</evidence>
<evidence type="ECO:0000256" key="5">
    <source>
        <dbReference type="SAM" id="MobiDB-lite"/>
    </source>
</evidence>
<dbReference type="GO" id="GO:0006661">
    <property type="term" value="P:phosphatidylinositol biosynthetic process"/>
    <property type="evidence" value="ECO:0007669"/>
    <property type="project" value="InterPro"/>
</dbReference>
<dbReference type="EMBL" id="LSSK01000719">
    <property type="protein sequence ID" value="OMH82208.1"/>
    <property type="molecule type" value="Genomic_DNA"/>
</dbReference>
<dbReference type="InterPro" id="IPR026825">
    <property type="entry name" value="Vac14"/>
</dbReference>
<reference evidence="8" key="1">
    <citation type="submission" date="2017-01" db="EMBL/GenBank/DDBJ databases">
        <authorList>
            <person name="Wang Y."/>
            <person name="White M."/>
            <person name="Kvist S."/>
            <person name="Moncalvo J.-M."/>
        </authorList>
    </citation>
    <scope>NUCLEOTIDE SEQUENCE [LARGE SCALE GENOMIC DNA]</scope>
    <source>
        <strain evidence="8">COL-18-3</strain>
    </source>
</reference>
<gene>
    <name evidence="7" type="ORF">AX774_g4327</name>
</gene>
<feature type="compositionally biased region" description="Basic and acidic residues" evidence="5">
    <location>
        <begin position="253"/>
        <end position="265"/>
    </location>
</feature>
<dbReference type="OrthoDB" id="5574975at2759"/>
<dbReference type="InterPro" id="IPR021841">
    <property type="entry name" value="VAC14_Fig4p-bd"/>
</dbReference>
<keyword evidence="8" id="KW-1185">Reference proteome</keyword>
<sequence length="752" mass="84030">MYTFKAATRLYLIEWIRIIDSVPGLDLINYLPEFLDQLVRFLSDPKEDVRLKAGSALAELLREVEECAGVQELIEEDNREEGRQVEGSNDGGEANVNRPIDFATDELRKAVRRKKIRDGRRELGAIEPMKVSKSKAGEDRMKGRGVKVDYERCLAILIVHLQSNDQEILVTALRWVSSFGYICPHQLVGKTPELVHALLPLQSHSNSGIRTMAKRTNHRLQALVWVQQDGPQAQEGQSAFKASDGNGAGSNKGSDDKVKAQTKDEQPSFNYEKVFTVVELLFANNAHETTKIECMVWLLLLHKKRPEKILTNSRSGFQFLLRVLNDPSDHVAKLDLRLFAQIALHLEQQQNKQPSLMFLIDLVYNLLLLDESNTNDITNVKGKGSSDNNRNKVNSVYALEFSENSADFQNSRFSLIVRQLCIVLPPEKVYRVFSAVLRCKLDSLLPHLSSYNKVETGKDGGIYRELHKTIDSENIVSGNHILSFETPNIPSDSNLAPYILLIRHLTLILACAPETLSLRLLLQPNTNNPTSKGSNISSTQPPSIATLARNSASPVSLFSNFSRKSPNLYGPFDISPSVPTGFLDFNLTLGNTNDLDGFKKRSLAMVYSNSFFESLFCGFIADPFSLLTICFLSNNFKLSHHIINKTISSGYSNNSDFLAQLDILVTLIESPSFAFLRLLLVSNLNTFLLESLFGILMLLPQSPAFATLRNRLSVVSLLPKTDPNSGTNISNSDSQLRLSSLFDHVVDSLLNM</sequence>
<dbReference type="GO" id="GO:0010008">
    <property type="term" value="C:endosome membrane"/>
    <property type="evidence" value="ECO:0007669"/>
    <property type="project" value="TreeGrafter"/>
</dbReference>
<dbReference type="PANTHER" id="PTHR16023">
    <property type="entry name" value="TAX1 BINDING PROTEIN-RELATED"/>
    <property type="match status" value="1"/>
</dbReference>
<organism evidence="7 8">
    <name type="scientific">Zancudomyces culisetae</name>
    <name type="common">Gut fungus</name>
    <name type="synonym">Smittium culisetae</name>
    <dbReference type="NCBI Taxonomy" id="1213189"/>
    <lineage>
        <taxon>Eukaryota</taxon>
        <taxon>Fungi</taxon>
        <taxon>Fungi incertae sedis</taxon>
        <taxon>Zoopagomycota</taxon>
        <taxon>Kickxellomycotina</taxon>
        <taxon>Harpellomycetes</taxon>
        <taxon>Harpellales</taxon>
        <taxon>Legeriomycetaceae</taxon>
        <taxon>Zancudomyces</taxon>
    </lineage>
</organism>
<evidence type="ECO:0000256" key="3">
    <source>
        <dbReference type="ARBA" id="ARBA00022737"/>
    </source>
</evidence>
<dbReference type="InterPro" id="IPR016024">
    <property type="entry name" value="ARM-type_fold"/>
</dbReference>
<feature type="domain" description="Vacuolar protein 14 C-terminal Fig4-binding" evidence="6">
    <location>
        <begin position="605"/>
        <end position="715"/>
    </location>
</feature>
<dbReference type="AlphaFoldDB" id="A0A1R1PMN2"/>
<dbReference type="Gene3D" id="1.25.10.10">
    <property type="entry name" value="Leucine-rich Repeat Variant"/>
    <property type="match status" value="1"/>
</dbReference>
<evidence type="ECO:0000313" key="7">
    <source>
        <dbReference type="EMBL" id="OMH82208.1"/>
    </source>
</evidence>
<name>A0A1R1PMN2_ZANCU</name>
<protein>
    <submittedName>
        <fullName evidence="7">Protein VAC14-like protein</fullName>
    </submittedName>
</protein>
<keyword evidence="4" id="KW-0472">Membrane</keyword>
<dbReference type="PANTHER" id="PTHR16023:SF0">
    <property type="entry name" value="PROTEIN VAC14 HOMOLOG"/>
    <property type="match status" value="1"/>
</dbReference>
<dbReference type="Pfam" id="PF11916">
    <property type="entry name" value="Vac14_Fig4_bd"/>
    <property type="match status" value="1"/>
</dbReference>
<evidence type="ECO:0000256" key="4">
    <source>
        <dbReference type="ARBA" id="ARBA00023136"/>
    </source>
</evidence>
<evidence type="ECO:0000259" key="6">
    <source>
        <dbReference type="Pfam" id="PF11916"/>
    </source>
</evidence>
<dbReference type="Proteomes" id="UP000188320">
    <property type="component" value="Unassembled WGS sequence"/>
</dbReference>
<dbReference type="SUPFAM" id="SSF48371">
    <property type="entry name" value="ARM repeat"/>
    <property type="match status" value="1"/>
</dbReference>